<keyword evidence="2" id="KW-0966">Cell projection</keyword>
<evidence type="ECO:0000313" key="2">
    <source>
        <dbReference type="EMBL" id="NBI06017.1"/>
    </source>
</evidence>
<sequence>MQINNINNYTQKIETQKTKDQEILLEACKDFEAIFTGIMFKEMNKTVMESNFTEKSRGREIFTDMFHEELANEASSGENGIGIARMLYNQMKNRI</sequence>
<keyword evidence="2" id="KW-0282">Flagellum</keyword>
<feature type="domain" description="Flagellar protein FlgJ N-terminal" evidence="1">
    <location>
        <begin position="41"/>
        <end position="90"/>
    </location>
</feature>
<comment type="caution">
    <text evidence="2">The sequence shown here is derived from an EMBL/GenBank/DDBJ whole genome shotgun (WGS) entry which is preliminary data.</text>
</comment>
<gene>
    <name evidence="2" type="ORF">D3Z33_03980</name>
</gene>
<dbReference type="AlphaFoldDB" id="A0A845QT64"/>
<dbReference type="InterPro" id="IPR019301">
    <property type="entry name" value="Flagellar_prot_FlgJ_N"/>
</dbReference>
<organism evidence="2 3">
    <name type="scientific">Senegalia massiliensis</name>
    <dbReference type="NCBI Taxonomy" id="1720316"/>
    <lineage>
        <taxon>Bacteria</taxon>
        <taxon>Bacillati</taxon>
        <taxon>Bacillota</taxon>
        <taxon>Clostridia</taxon>
        <taxon>Eubacteriales</taxon>
        <taxon>Clostridiaceae</taxon>
        <taxon>Senegalia</taxon>
    </lineage>
</organism>
<dbReference type="OrthoDB" id="9796740at2"/>
<accession>A0A845QT64</accession>
<evidence type="ECO:0000313" key="3">
    <source>
        <dbReference type="Proteomes" id="UP000467132"/>
    </source>
</evidence>
<keyword evidence="3" id="KW-1185">Reference proteome</keyword>
<dbReference type="RefSeq" id="WP_160196518.1">
    <property type="nucleotide sequence ID" value="NZ_QXXA01000005.1"/>
</dbReference>
<proteinExistence type="predicted"/>
<dbReference type="Proteomes" id="UP000467132">
    <property type="component" value="Unassembled WGS sequence"/>
</dbReference>
<keyword evidence="2" id="KW-0969">Cilium</keyword>
<name>A0A845QT64_9CLOT</name>
<protein>
    <submittedName>
        <fullName evidence="2">Flagellar biosynthesis protein FlgJ</fullName>
    </submittedName>
</protein>
<dbReference type="EMBL" id="QXXA01000005">
    <property type="protein sequence ID" value="NBI06017.1"/>
    <property type="molecule type" value="Genomic_DNA"/>
</dbReference>
<reference evidence="2 3" key="1">
    <citation type="submission" date="2018-08" db="EMBL/GenBank/DDBJ databases">
        <title>Murine metabolic-syndrome-specific gut microbial biobank.</title>
        <authorList>
            <person name="Liu C."/>
        </authorList>
    </citation>
    <scope>NUCLEOTIDE SEQUENCE [LARGE SCALE GENOMIC DNA]</scope>
    <source>
        <strain evidence="2 3">583</strain>
    </source>
</reference>
<dbReference type="Pfam" id="PF10135">
    <property type="entry name" value="Rod-binding"/>
    <property type="match status" value="1"/>
</dbReference>
<evidence type="ECO:0000259" key="1">
    <source>
        <dbReference type="Pfam" id="PF10135"/>
    </source>
</evidence>